<dbReference type="EMBL" id="AGNL01040866">
    <property type="protein sequence ID" value="EJK51865.1"/>
    <property type="molecule type" value="Genomic_DNA"/>
</dbReference>
<proteinExistence type="predicted"/>
<evidence type="ECO:0000313" key="1">
    <source>
        <dbReference type="EMBL" id="EJK51865.1"/>
    </source>
</evidence>
<organism evidence="1 2">
    <name type="scientific">Thalassiosira oceanica</name>
    <name type="common">Marine diatom</name>
    <dbReference type="NCBI Taxonomy" id="159749"/>
    <lineage>
        <taxon>Eukaryota</taxon>
        <taxon>Sar</taxon>
        <taxon>Stramenopiles</taxon>
        <taxon>Ochrophyta</taxon>
        <taxon>Bacillariophyta</taxon>
        <taxon>Coscinodiscophyceae</taxon>
        <taxon>Thalassiosirophycidae</taxon>
        <taxon>Thalassiosirales</taxon>
        <taxon>Thalassiosiraceae</taxon>
        <taxon>Thalassiosira</taxon>
    </lineage>
</organism>
<dbReference type="Proteomes" id="UP000266841">
    <property type="component" value="Unassembled WGS sequence"/>
</dbReference>
<dbReference type="AlphaFoldDB" id="K0RF50"/>
<sequence>QLLLLMASANLRKPNFLLLMASANLRKPNFLLLVASSNLEFSNFYSRSWLFSVPVLPLRLRVMAIDGNLYKLID</sequence>
<reference evidence="1 2" key="1">
    <citation type="journal article" date="2012" name="Genome Biol.">
        <title>Genome and low-iron response of an oceanic diatom adapted to chronic iron limitation.</title>
        <authorList>
            <person name="Lommer M."/>
            <person name="Specht M."/>
            <person name="Roy A.S."/>
            <person name="Kraemer L."/>
            <person name="Andreson R."/>
            <person name="Gutowska M.A."/>
            <person name="Wolf J."/>
            <person name="Bergner S.V."/>
            <person name="Schilhabel M.B."/>
            <person name="Klostermeier U.C."/>
            <person name="Beiko R.G."/>
            <person name="Rosenstiel P."/>
            <person name="Hippler M."/>
            <person name="Laroche J."/>
        </authorList>
    </citation>
    <scope>NUCLEOTIDE SEQUENCE [LARGE SCALE GENOMIC DNA]</scope>
    <source>
        <strain evidence="1 2">CCMP1005</strain>
    </source>
</reference>
<comment type="caution">
    <text evidence="1">The sequence shown here is derived from an EMBL/GenBank/DDBJ whole genome shotgun (WGS) entry which is preliminary data.</text>
</comment>
<name>K0RF50_THAOC</name>
<evidence type="ECO:0000313" key="2">
    <source>
        <dbReference type="Proteomes" id="UP000266841"/>
    </source>
</evidence>
<feature type="non-terminal residue" evidence="1">
    <location>
        <position position="1"/>
    </location>
</feature>
<gene>
    <name evidence="1" type="ORF">THAOC_28921</name>
</gene>
<keyword evidence="2" id="KW-1185">Reference proteome</keyword>
<protein>
    <submittedName>
        <fullName evidence="1">Uncharacterized protein</fullName>
    </submittedName>
</protein>
<accession>K0RF50</accession>